<dbReference type="Pfam" id="PF14325">
    <property type="entry name" value="DUF4383"/>
    <property type="match status" value="1"/>
</dbReference>
<dbReference type="AlphaFoldDB" id="A0A4R9AYU9"/>
<name>A0A4R9AYU9_9MICO</name>
<keyword evidence="1" id="KW-0472">Membrane</keyword>
<protein>
    <recommendedName>
        <fullName evidence="4">F420-dependent oxidoreductase</fullName>
    </recommendedName>
</protein>
<organism evidence="2 3">
    <name type="scientific">Cryobacterium fucosi</name>
    <dbReference type="NCBI Taxonomy" id="1259157"/>
    <lineage>
        <taxon>Bacteria</taxon>
        <taxon>Bacillati</taxon>
        <taxon>Actinomycetota</taxon>
        <taxon>Actinomycetes</taxon>
        <taxon>Micrococcales</taxon>
        <taxon>Microbacteriaceae</taxon>
        <taxon>Cryobacterium</taxon>
    </lineage>
</organism>
<feature type="transmembrane region" description="Helical" evidence="1">
    <location>
        <begin position="57"/>
        <end position="81"/>
    </location>
</feature>
<dbReference type="InterPro" id="IPR049713">
    <property type="entry name" value="Pr6Pr-like"/>
</dbReference>
<feature type="transmembrane region" description="Helical" evidence="1">
    <location>
        <begin position="196"/>
        <end position="217"/>
    </location>
</feature>
<evidence type="ECO:0000313" key="2">
    <source>
        <dbReference type="EMBL" id="TFD73173.1"/>
    </source>
</evidence>
<keyword evidence="1" id="KW-1133">Transmembrane helix</keyword>
<feature type="transmembrane region" description="Helical" evidence="1">
    <location>
        <begin position="156"/>
        <end position="176"/>
    </location>
</feature>
<dbReference type="RefSeq" id="WP_134524795.1">
    <property type="nucleotide sequence ID" value="NZ_SOHH01000102.1"/>
</dbReference>
<comment type="caution">
    <text evidence="2">The sequence shown here is derived from an EMBL/GenBank/DDBJ whole genome shotgun (WGS) entry which is preliminary data.</text>
</comment>
<keyword evidence="1" id="KW-0812">Transmembrane</keyword>
<sequence>MTSSLKTAERPTAVEPATPARRGFGILRLLVGLLVFASIATQIADQLAHDAFNAGEYFGYFTIQSSLMNVVVLLVGGSLALRVREDTELLTRVRMCVLAYAVVTGVVYNLLLRNLPPEGFVGIAWPNEVLHVWAPIFIVVDWLFAPGRPALAWTRLGFAIVYPLAWVVFALVRGTLTGFYTYPFLDPTGPGGTLGVAFYVLGIAAFIIAIAAAAIGASRLPTTARARPAPPR</sequence>
<feature type="transmembrane region" description="Helical" evidence="1">
    <location>
        <begin position="26"/>
        <end position="45"/>
    </location>
</feature>
<evidence type="ECO:0000313" key="3">
    <source>
        <dbReference type="Proteomes" id="UP000298313"/>
    </source>
</evidence>
<dbReference type="EMBL" id="SOHH01000102">
    <property type="protein sequence ID" value="TFD73173.1"/>
    <property type="molecule type" value="Genomic_DNA"/>
</dbReference>
<evidence type="ECO:0008006" key="4">
    <source>
        <dbReference type="Google" id="ProtNLM"/>
    </source>
</evidence>
<feature type="transmembrane region" description="Helical" evidence="1">
    <location>
        <begin position="123"/>
        <end position="144"/>
    </location>
</feature>
<dbReference type="NCBIfam" id="NF038065">
    <property type="entry name" value="Pr6Pr"/>
    <property type="match status" value="1"/>
</dbReference>
<feature type="transmembrane region" description="Helical" evidence="1">
    <location>
        <begin position="93"/>
        <end position="111"/>
    </location>
</feature>
<keyword evidence="3" id="KW-1185">Reference proteome</keyword>
<dbReference type="Proteomes" id="UP000298313">
    <property type="component" value="Unassembled WGS sequence"/>
</dbReference>
<evidence type="ECO:0000256" key="1">
    <source>
        <dbReference type="SAM" id="Phobius"/>
    </source>
</evidence>
<reference evidence="2 3" key="1">
    <citation type="submission" date="2019-03" db="EMBL/GenBank/DDBJ databases">
        <title>Genomics of glacier-inhabiting Cryobacterium strains.</title>
        <authorList>
            <person name="Liu Q."/>
            <person name="Xin Y.-H."/>
        </authorList>
    </citation>
    <scope>NUCLEOTIDE SEQUENCE [LARGE SCALE GENOMIC DNA]</scope>
    <source>
        <strain evidence="2 3">Hh4</strain>
    </source>
</reference>
<accession>A0A4R9AYU9</accession>
<proteinExistence type="predicted"/>
<dbReference type="OrthoDB" id="9809977at2"/>
<gene>
    <name evidence="2" type="ORF">E3T48_14770</name>
</gene>